<keyword evidence="3" id="KW-1003">Cell membrane</keyword>
<dbReference type="InterPro" id="IPR049142">
    <property type="entry name" value="MS_channel_1st"/>
</dbReference>
<keyword evidence="6 8" id="KW-0472">Membrane</keyword>
<evidence type="ECO:0000256" key="1">
    <source>
        <dbReference type="ARBA" id="ARBA00004651"/>
    </source>
</evidence>
<keyword evidence="4 8" id="KW-0812">Transmembrane</keyword>
<feature type="transmembrane region" description="Helical" evidence="8">
    <location>
        <begin position="13"/>
        <end position="34"/>
    </location>
</feature>
<dbReference type="Gene3D" id="3.30.70.100">
    <property type="match status" value="1"/>
</dbReference>
<feature type="transmembrane region" description="Helical" evidence="8">
    <location>
        <begin position="85"/>
        <end position="104"/>
    </location>
</feature>
<evidence type="ECO:0000259" key="11">
    <source>
        <dbReference type="Pfam" id="PF21088"/>
    </source>
</evidence>
<feature type="domain" description="Mechanosensitive ion channel transmembrane helices 2/3" evidence="11">
    <location>
        <begin position="134"/>
        <end position="174"/>
    </location>
</feature>
<comment type="caution">
    <text evidence="12">The sequence shown here is derived from an EMBL/GenBank/DDBJ whole genome shotgun (WGS) entry which is preliminary data.</text>
</comment>
<dbReference type="InterPro" id="IPR011066">
    <property type="entry name" value="MscS_channel_C_sf"/>
</dbReference>
<evidence type="ECO:0000256" key="5">
    <source>
        <dbReference type="ARBA" id="ARBA00022989"/>
    </source>
</evidence>
<proteinExistence type="inferred from homology"/>
<evidence type="ECO:0000313" key="13">
    <source>
        <dbReference type="Proteomes" id="UP000180246"/>
    </source>
</evidence>
<dbReference type="InterPro" id="IPR006685">
    <property type="entry name" value="MscS_channel_2nd"/>
</dbReference>
<evidence type="ECO:0000256" key="6">
    <source>
        <dbReference type="ARBA" id="ARBA00023136"/>
    </source>
</evidence>
<dbReference type="Pfam" id="PF00924">
    <property type="entry name" value="MS_channel_2nd"/>
    <property type="match status" value="1"/>
</dbReference>
<dbReference type="SUPFAM" id="SSF82861">
    <property type="entry name" value="Mechanosensitive channel protein MscS (YggB), transmembrane region"/>
    <property type="match status" value="1"/>
</dbReference>
<feature type="domain" description="Mechanosensitive ion channel MscS C-terminal" evidence="10">
    <location>
        <begin position="248"/>
        <end position="332"/>
    </location>
</feature>
<dbReference type="PANTHER" id="PTHR30566:SF25">
    <property type="entry name" value="INNER MEMBRANE PROTEIN"/>
    <property type="match status" value="1"/>
</dbReference>
<dbReference type="InterPro" id="IPR011014">
    <property type="entry name" value="MscS_channel_TM-2"/>
</dbReference>
<dbReference type="InterPro" id="IPR010920">
    <property type="entry name" value="LSM_dom_sf"/>
</dbReference>
<dbReference type="EMBL" id="JRYB01000001">
    <property type="protein sequence ID" value="OIJ40726.1"/>
    <property type="molecule type" value="Genomic_DNA"/>
</dbReference>
<name>A0A1S2N6M2_9BURK</name>
<reference evidence="12 13" key="1">
    <citation type="submission" date="2014-10" db="EMBL/GenBank/DDBJ databases">
        <authorList>
            <person name="Seo M.-J."/>
            <person name="Seok Y.J."/>
            <person name="Cha I.-T."/>
        </authorList>
    </citation>
    <scope>NUCLEOTIDE SEQUENCE [LARGE SCALE GENOMIC DNA]</scope>
    <source>
        <strain evidence="12 13">NEU</strain>
    </source>
</reference>
<dbReference type="GO" id="GO:0005886">
    <property type="term" value="C:plasma membrane"/>
    <property type="evidence" value="ECO:0007669"/>
    <property type="project" value="UniProtKB-SubCell"/>
</dbReference>
<comment type="similarity">
    <text evidence="2">Belongs to the MscS (TC 1.A.23) family.</text>
</comment>
<feature type="transmembrane region" description="Helical" evidence="8">
    <location>
        <begin position="153"/>
        <end position="173"/>
    </location>
</feature>
<dbReference type="SUPFAM" id="SSF82689">
    <property type="entry name" value="Mechanosensitive channel protein MscS (YggB), C-terminal domain"/>
    <property type="match status" value="1"/>
</dbReference>
<dbReference type="Pfam" id="PF21082">
    <property type="entry name" value="MS_channel_3rd"/>
    <property type="match status" value="1"/>
</dbReference>
<evidence type="ECO:0000313" key="12">
    <source>
        <dbReference type="EMBL" id="OIJ40726.1"/>
    </source>
</evidence>
<dbReference type="Proteomes" id="UP000180246">
    <property type="component" value="Unassembled WGS sequence"/>
</dbReference>
<accession>A0A1S2N6M2</accession>
<dbReference type="InterPro" id="IPR049278">
    <property type="entry name" value="MS_channel_C"/>
</dbReference>
<dbReference type="InterPro" id="IPR023408">
    <property type="entry name" value="MscS_beta-dom_sf"/>
</dbReference>
<feature type="region of interest" description="Disordered" evidence="7">
    <location>
        <begin position="353"/>
        <end position="376"/>
    </location>
</feature>
<feature type="compositionally biased region" description="Basic and acidic residues" evidence="7">
    <location>
        <begin position="364"/>
        <end position="376"/>
    </location>
</feature>
<dbReference type="SUPFAM" id="SSF50182">
    <property type="entry name" value="Sm-like ribonucleoproteins"/>
    <property type="match status" value="1"/>
</dbReference>
<dbReference type="RefSeq" id="WP_229410080.1">
    <property type="nucleotide sequence ID" value="NZ_JRYB01000001.1"/>
</dbReference>
<evidence type="ECO:0000256" key="2">
    <source>
        <dbReference type="ARBA" id="ARBA00008017"/>
    </source>
</evidence>
<dbReference type="GO" id="GO:0008381">
    <property type="term" value="F:mechanosensitive monoatomic ion channel activity"/>
    <property type="evidence" value="ECO:0007669"/>
    <property type="project" value="UniProtKB-ARBA"/>
</dbReference>
<keyword evidence="5 8" id="KW-1133">Transmembrane helix</keyword>
<comment type="subcellular location">
    <subcellularLocation>
        <location evidence="1">Cell membrane</location>
        <topology evidence="1">Multi-pass membrane protein</topology>
    </subcellularLocation>
</comment>
<protein>
    <submittedName>
        <fullName evidence="12">Mechanosensitive ion channel family protein</fullName>
    </submittedName>
</protein>
<evidence type="ECO:0000256" key="3">
    <source>
        <dbReference type="ARBA" id="ARBA00022475"/>
    </source>
</evidence>
<organism evidence="12 13">
    <name type="scientific">Massilia timonae</name>
    <dbReference type="NCBI Taxonomy" id="47229"/>
    <lineage>
        <taxon>Bacteria</taxon>
        <taxon>Pseudomonadati</taxon>
        <taxon>Pseudomonadota</taxon>
        <taxon>Betaproteobacteria</taxon>
        <taxon>Burkholderiales</taxon>
        <taxon>Oxalobacteraceae</taxon>
        <taxon>Telluria group</taxon>
        <taxon>Massilia</taxon>
    </lineage>
</organism>
<dbReference type="Pfam" id="PF21088">
    <property type="entry name" value="MS_channel_1st"/>
    <property type="match status" value="1"/>
</dbReference>
<dbReference type="Gene3D" id="2.30.30.60">
    <property type="match status" value="1"/>
</dbReference>
<evidence type="ECO:0000259" key="9">
    <source>
        <dbReference type="Pfam" id="PF00924"/>
    </source>
</evidence>
<evidence type="ECO:0000256" key="7">
    <source>
        <dbReference type="SAM" id="MobiDB-lite"/>
    </source>
</evidence>
<evidence type="ECO:0000256" key="8">
    <source>
        <dbReference type="SAM" id="Phobius"/>
    </source>
</evidence>
<evidence type="ECO:0000256" key="4">
    <source>
        <dbReference type="ARBA" id="ARBA00022692"/>
    </source>
</evidence>
<evidence type="ECO:0000259" key="10">
    <source>
        <dbReference type="Pfam" id="PF21082"/>
    </source>
</evidence>
<sequence length="376" mass="40647">MEYVILKNPVADWLVALVVVAAVAAGLDAVKSILARRLAALAARTDAKWDDIAVAALRSTKLLVLIIVGVYAGASFLALPDKAQLFIGRVTITAVLIQVAIWGDRALRTWLVATRAQRNEDPDRITSSAAIAFLVRVALWAVVALMVLDNLGVNITTLVASLGIGGIAIALAVQSILGDLFASLSIVLDKPFVVGDFIIVDKMLGTVEKIGLKTTRVRSLSGEQIVFSNNDLLKSRIQNLRRMESRRVVFQFGVSHLTPATLLRGLPEMVQQIVAAQPQVRFDRAHLAGIAAPVFNYEVVYYVDNTDYTVYMNVQQEIYLSILAGLEERGVSLALPVQLVRLAREPAHTASEAAPAQVGAMRDSVMRDSDDAARAA</sequence>
<dbReference type="PANTHER" id="PTHR30566">
    <property type="entry name" value="YNAI-RELATED MECHANOSENSITIVE ION CHANNEL"/>
    <property type="match status" value="1"/>
</dbReference>
<dbReference type="Gene3D" id="1.10.287.1260">
    <property type="match status" value="1"/>
</dbReference>
<dbReference type="AlphaFoldDB" id="A0A1S2N6M2"/>
<feature type="transmembrane region" description="Helical" evidence="8">
    <location>
        <begin position="125"/>
        <end position="147"/>
    </location>
</feature>
<feature type="transmembrane region" description="Helical" evidence="8">
    <location>
        <begin position="62"/>
        <end position="79"/>
    </location>
</feature>
<feature type="domain" description="Mechanosensitive ion channel MscS" evidence="9">
    <location>
        <begin position="176"/>
        <end position="242"/>
    </location>
</feature>
<gene>
    <name evidence="12" type="ORF">LO55_1095</name>
</gene>